<protein>
    <submittedName>
        <fullName evidence="7">Cytochrome B</fullName>
    </submittedName>
</protein>
<evidence type="ECO:0000256" key="4">
    <source>
        <dbReference type="ARBA" id="ARBA00022989"/>
    </source>
</evidence>
<dbReference type="InterPro" id="IPR011577">
    <property type="entry name" value="Cyt_b561_bac/Ni-Hgenase"/>
</dbReference>
<organism evidence="7 8">
    <name type="scientific">Vibrio anguillarum</name>
    <name type="common">Listonella anguillarum</name>
    <dbReference type="NCBI Taxonomy" id="55601"/>
    <lineage>
        <taxon>Bacteria</taxon>
        <taxon>Pseudomonadati</taxon>
        <taxon>Pseudomonadota</taxon>
        <taxon>Gammaproteobacteria</taxon>
        <taxon>Vibrionales</taxon>
        <taxon>Vibrionaceae</taxon>
        <taxon>Vibrio</taxon>
    </lineage>
</organism>
<dbReference type="PANTHER" id="PTHR30485">
    <property type="entry name" value="NI/FE-HYDROGENASE 1 B-TYPE CYTOCHROME SUBUNIT"/>
    <property type="match status" value="1"/>
</dbReference>
<dbReference type="Proteomes" id="UP000256923">
    <property type="component" value="Chromosome 2"/>
</dbReference>
<comment type="subcellular location">
    <subcellularLocation>
        <location evidence="1">Cell membrane</location>
        <topology evidence="1">Multi-pass membrane protein</topology>
    </subcellularLocation>
</comment>
<dbReference type="Pfam" id="PF01292">
    <property type="entry name" value="Ni_hydr_CYTB"/>
    <property type="match status" value="1"/>
</dbReference>
<dbReference type="GO" id="GO:0005886">
    <property type="term" value="C:plasma membrane"/>
    <property type="evidence" value="ECO:0007669"/>
    <property type="project" value="UniProtKB-SubCell"/>
</dbReference>
<dbReference type="SUPFAM" id="SSF81342">
    <property type="entry name" value="Transmembrane di-heme cytochromes"/>
    <property type="match status" value="1"/>
</dbReference>
<dbReference type="RefSeq" id="WP_069212158.1">
    <property type="nucleotide sequence ID" value="NZ_CP023055.1"/>
</dbReference>
<reference evidence="7 8" key="1">
    <citation type="submission" date="2018-12" db="EMBL/GenBank/DDBJ databases">
        <title>Characterization and Draft Genome of Vibrio anguillarum J360 Marine Pathogen Isolated from an Outbreak in Lumpfish (Cyclopterus lumpus).</title>
        <authorList>
            <person name="Vasquez J.I."/>
            <person name="Cao T."/>
            <person name="Chakraborty S."/>
            <person name="Gnanagobal H."/>
            <person name="Wescot J."/>
            <person name="Boyce D."/>
            <person name="Santander J."/>
        </authorList>
    </citation>
    <scope>NUCLEOTIDE SEQUENCE [LARGE SCALE GENOMIC DNA]</scope>
    <source>
        <strain evidence="7 8">J360</strain>
    </source>
</reference>
<name>A0A289GI48_VIBAN</name>
<evidence type="ECO:0000256" key="3">
    <source>
        <dbReference type="ARBA" id="ARBA00022692"/>
    </source>
</evidence>
<keyword evidence="5" id="KW-0472">Membrane</keyword>
<dbReference type="PANTHER" id="PTHR30485:SF2">
    <property type="entry name" value="BLL0597 PROTEIN"/>
    <property type="match status" value="1"/>
</dbReference>
<evidence type="ECO:0000259" key="6">
    <source>
        <dbReference type="Pfam" id="PF01292"/>
    </source>
</evidence>
<keyword evidence="3" id="KW-0812">Transmembrane</keyword>
<evidence type="ECO:0000256" key="2">
    <source>
        <dbReference type="ARBA" id="ARBA00022475"/>
    </source>
</evidence>
<evidence type="ECO:0000313" key="8">
    <source>
        <dbReference type="Proteomes" id="UP000256923"/>
    </source>
</evidence>
<dbReference type="GO" id="GO:0009055">
    <property type="term" value="F:electron transfer activity"/>
    <property type="evidence" value="ECO:0007669"/>
    <property type="project" value="InterPro"/>
</dbReference>
<dbReference type="InterPro" id="IPR016174">
    <property type="entry name" value="Di-haem_cyt_TM"/>
</dbReference>
<keyword evidence="4" id="KW-1133">Transmembrane helix</keyword>
<dbReference type="GO" id="GO:0022904">
    <property type="term" value="P:respiratory electron transport chain"/>
    <property type="evidence" value="ECO:0007669"/>
    <property type="project" value="InterPro"/>
</dbReference>
<evidence type="ECO:0000256" key="1">
    <source>
        <dbReference type="ARBA" id="ARBA00004651"/>
    </source>
</evidence>
<dbReference type="Gene3D" id="1.20.950.20">
    <property type="entry name" value="Transmembrane di-heme cytochromes, Chain C"/>
    <property type="match status" value="1"/>
</dbReference>
<evidence type="ECO:0000313" key="7">
    <source>
        <dbReference type="EMBL" id="AZS27303.1"/>
    </source>
</evidence>
<dbReference type="InterPro" id="IPR051542">
    <property type="entry name" value="Hydrogenase_cytochrome"/>
</dbReference>
<gene>
    <name evidence="7" type="ORF">DYL72_20745</name>
</gene>
<evidence type="ECO:0000256" key="5">
    <source>
        <dbReference type="ARBA" id="ARBA00023136"/>
    </source>
</evidence>
<keyword evidence="2" id="KW-1003">Cell membrane</keyword>
<dbReference type="AlphaFoldDB" id="A0A289GI48"/>
<dbReference type="EMBL" id="CP034673">
    <property type="protein sequence ID" value="AZS27303.1"/>
    <property type="molecule type" value="Genomic_DNA"/>
</dbReference>
<feature type="domain" description="Cytochrome b561 bacterial/Ni-hydrogenase" evidence="6">
    <location>
        <begin position="6"/>
        <end position="165"/>
    </location>
</feature>
<accession>A0A289GI48</accession>
<sequence length="169" mass="19409">MPKTYKWDLFVRLTHWIVAGSFLTNYLITEEGSKTHQWIGYLLMITICLRLIWGLIVHSPARLSAFKPSIHNAFIHIKQVIETKEDHHEGHNPAGAVMVWILWSGLLITRLSGWATQLDMLWANDWLSELHGALANLTMLATVSHIAAIVIMSHWTGHNYLKNMLLHKK</sequence>
<dbReference type="GO" id="GO:0020037">
    <property type="term" value="F:heme binding"/>
    <property type="evidence" value="ECO:0007669"/>
    <property type="project" value="TreeGrafter"/>
</dbReference>
<proteinExistence type="predicted"/>